<dbReference type="GO" id="GO:0006694">
    <property type="term" value="P:steroid biosynthetic process"/>
    <property type="evidence" value="ECO:0007669"/>
    <property type="project" value="UniProtKB-KW"/>
</dbReference>
<sequence length="322" mass="36051">MAAVDSFHLLFRQVALSCQSHIELLAVVGALYTAKKGLKLLCQGYNIIQLHITPHLFGKTNLVKEYGEWAVVTGATGGIAKAYAEELARHGIKIMLIDENKEKLQDLSISITETYGVNTSFMEVDFSRGREVYPLIKDTLTHMDVGLLVNCLGELFEYPQCLTLCTEEKLWETINVNISAATIMVNIVIPGMVKRKRGAIVNVSFRSWCRPTYPMSMFKTSKLYLDTFSQELQSELYSKGIFVQSLAPLCVATNGITPYRASHRFPFLVPSSEVYAHHAVKTLGVSHRTTGYWAHSVQLVAAYWFPDLVCQAVARFLHPTHA</sequence>
<dbReference type="EC" id="1.1.1.330" evidence="13"/>
<evidence type="ECO:0000256" key="13">
    <source>
        <dbReference type="ARBA" id="ARBA00039105"/>
    </source>
</evidence>
<dbReference type="GO" id="GO:0005789">
    <property type="term" value="C:endoplasmic reticulum membrane"/>
    <property type="evidence" value="ECO:0007669"/>
    <property type="project" value="UniProtKB-SubCell"/>
</dbReference>
<evidence type="ECO:0000313" key="19">
    <source>
        <dbReference type="Proteomes" id="UP000812440"/>
    </source>
</evidence>
<dbReference type="EMBL" id="JAACNH010000007">
    <property type="protein sequence ID" value="KAG8437722.1"/>
    <property type="molecule type" value="Genomic_DNA"/>
</dbReference>
<evidence type="ECO:0000256" key="5">
    <source>
        <dbReference type="ARBA" id="ARBA00022955"/>
    </source>
</evidence>
<dbReference type="PANTHER" id="PTHR44889:SF1">
    <property type="entry name" value="INACTIVE HYDROXYSTEROID DEHYDROGENASE-LIKE PROTEIN 1"/>
    <property type="match status" value="1"/>
</dbReference>
<dbReference type="EC" id="1.1.1.62" evidence="9"/>
<keyword evidence="19" id="KW-1185">Reference proteome</keyword>
<evidence type="ECO:0000256" key="4">
    <source>
        <dbReference type="ARBA" id="ARBA00022857"/>
    </source>
</evidence>
<dbReference type="InterPro" id="IPR002347">
    <property type="entry name" value="SDR_fam"/>
</dbReference>
<keyword evidence="5" id="KW-0443">Lipid metabolism</keyword>
<dbReference type="PRINTS" id="PR00081">
    <property type="entry name" value="GDHRDH"/>
</dbReference>
<reference evidence="18" key="1">
    <citation type="thesis" date="2020" institute="ProQuest LLC" country="789 East Eisenhower Parkway, Ann Arbor, MI, USA">
        <title>Comparative Genomics and Chromosome Evolution.</title>
        <authorList>
            <person name="Mudd A.B."/>
        </authorList>
    </citation>
    <scope>NUCLEOTIDE SEQUENCE</scope>
    <source>
        <strain evidence="18">Female2</strain>
        <tissue evidence="18">Blood</tissue>
    </source>
</reference>
<keyword evidence="5" id="KW-0752">Steroid biosynthesis</keyword>
<dbReference type="InterPro" id="IPR052149">
    <property type="entry name" value="17-beta-HSD3-like"/>
</dbReference>
<evidence type="ECO:0000256" key="17">
    <source>
        <dbReference type="ARBA" id="ARBA00049509"/>
    </source>
</evidence>
<evidence type="ECO:0000256" key="9">
    <source>
        <dbReference type="ARBA" id="ARBA00024072"/>
    </source>
</evidence>
<proteinExistence type="inferred from homology"/>
<keyword evidence="7" id="KW-0560">Oxidoreductase</keyword>
<dbReference type="Pfam" id="PF00106">
    <property type="entry name" value="adh_short"/>
    <property type="match status" value="1"/>
</dbReference>
<comment type="catalytic activity">
    <reaction evidence="16">
        <text>17beta-estradiol + NADP(+) = estrone + NADPH + H(+)</text>
        <dbReference type="Rhea" id="RHEA:24616"/>
        <dbReference type="ChEBI" id="CHEBI:15378"/>
        <dbReference type="ChEBI" id="CHEBI:16469"/>
        <dbReference type="ChEBI" id="CHEBI:17263"/>
        <dbReference type="ChEBI" id="CHEBI:57783"/>
        <dbReference type="ChEBI" id="CHEBI:58349"/>
        <dbReference type="EC" id="1.1.1.62"/>
    </reaction>
</comment>
<dbReference type="Proteomes" id="UP000812440">
    <property type="component" value="Chromosome 4"/>
</dbReference>
<evidence type="ECO:0000256" key="10">
    <source>
        <dbReference type="ARBA" id="ARBA00037337"/>
    </source>
</evidence>
<dbReference type="CDD" id="cd05356">
    <property type="entry name" value="17beta-HSD1_like_SDR_c"/>
    <property type="match status" value="1"/>
</dbReference>
<evidence type="ECO:0000313" key="18">
    <source>
        <dbReference type="EMBL" id="KAG8437722.1"/>
    </source>
</evidence>
<gene>
    <name evidence="18" type="ORF">GDO86_008436</name>
</gene>
<comment type="catalytic activity">
    <reaction evidence="15">
        <text>17beta-estradiol + NAD(+) = estrone + NADH + H(+)</text>
        <dbReference type="Rhea" id="RHEA:24612"/>
        <dbReference type="ChEBI" id="CHEBI:15378"/>
        <dbReference type="ChEBI" id="CHEBI:16469"/>
        <dbReference type="ChEBI" id="CHEBI:17263"/>
        <dbReference type="ChEBI" id="CHEBI:57540"/>
        <dbReference type="ChEBI" id="CHEBI:57945"/>
        <dbReference type="EC" id="1.1.1.62"/>
    </reaction>
</comment>
<comment type="catalytic activity">
    <reaction evidence="17">
        <text>a very-long-chain (3R)-3-hydroxyacyl-CoA + NADP(+) = a very-long-chain 3-oxoacyl-CoA + NADPH + H(+)</text>
        <dbReference type="Rhea" id="RHEA:48680"/>
        <dbReference type="ChEBI" id="CHEBI:15378"/>
        <dbReference type="ChEBI" id="CHEBI:57783"/>
        <dbReference type="ChEBI" id="CHEBI:58349"/>
        <dbReference type="ChEBI" id="CHEBI:85440"/>
        <dbReference type="ChEBI" id="CHEBI:90725"/>
        <dbReference type="EC" id="1.1.1.330"/>
    </reaction>
</comment>
<dbReference type="SUPFAM" id="SSF51735">
    <property type="entry name" value="NAD(P)-binding Rossmann-fold domains"/>
    <property type="match status" value="1"/>
</dbReference>
<dbReference type="GO" id="GO:0005739">
    <property type="term" value="C:mitochondrion"/>
    <property type="evidence" value="ECO:0007669"/>
    <property type="project" value="UniProtKB-SubCell"/>
</dbReference>
<keyword evidence="8" id="KW-0496">Mitochondrion</keyword>
<dbReference type="FunFam" id="3.40.50.720:FF:000137">
    <property type="entry name" value="Hydroxysteroid (17-beta) dehydrogenase 3"/>
    <property type="match status" value="1"/>
</dbReference>
<keyword evidence="3" id="KW-0812">Transmembrane</keyword>
<evidence type="ECO:0000256" key="8">
    <source>
        <dbReference type="ARBA" id="ARBA00023128"/>
    </source>
</evidence>
<comment type="function">
    <text evidence="10">Catalyzes the second of the four reactions of the long-chain fatty acids elongation cycle. This endoplasmic reticulum-bound enzymatic process, allows the addition of two carbons to the chain of long- and very long-chain fatty acids/VLCFAs per cycle. This enzyme has a 3-ketoacyl-CoA reductase activity, reducing 3-ketoacyl-CoA to 3-hydroxyacyl-CoA, within each cycle of fatty acid elongation. Thereby, it may participate in the production of VLCFAs of different chain lengths that are involved in multiple biological processes as precursors of membrane lipids and lipid mediators. May also catalyze the transformation of estrone (E1) into estradiol (E2) and play a role in estrogen formation.</text>
</comment>
<keyword evidence="4" id="KW-0521">NADP</keyword>
<dbReference type="PANTHER" id="PTHR44889">
    <property type="entry name" value="INACTIVE HYDROXYSTEROID DEHYDROGENASE-LIKE PROTEIN 1"/>
    <property type="match status" value="1"/>
</dbReference>
<protein>
    <recommendedName>
        <fullName evidence="14">3-ketoacyl-CoA reductase</fullName>
        <ecNumber evidence="13">1.1.1.330</ecNumber>
        <ecNumber evidence="9">1.1.1.62</ecNumber>
    </recommendedName>
</protein>
<dbReference type="OrthoDB" id="5545019at2759"/>
<accession>A0A8T2J0D7</accession>
<comment type="subcellular location">
    <subcellularLocation>
        <location evidence="2">Endoplasmic reticulum membrane</location>
        <topology evidence="2">Multi-pass membrane protein</topology>
    </subcellularLocation>
    <subcellularLocation>
        <location evidence="1">Mitochondrion</location>
    </subcellularLocation>
</comment>
<keyword evidence="6" id="KW-1133">Transmembrane helix</keyword>
<evidence type="ECO:0000256" key="11">
    <source>
        <dbReference type="ARBA" id="ARBA00037929"/>
    </source>
</evidence>
<keyword evidence="6" id="KW-0472">Membrane</keyword>
<comment type="caution">
    <text evidence="18">The sequence shown here is derived from an EMBL/GenBank/DDBJ whole genome shotgun (WGS) entry which is preliminary data.</text>
</comment>
<comment type="pathway">
    <text evidence="11">Steroid biosynthesis; estrogen biosynthesis.</text>
</comment>
<dbReference type="GO" id="GO:0141040">
    <property type="term" value="F:very-long-chain 3-oxoacyl-CoA reductase activity"/>
    <property type="evidence" value="ECO:0007669"/>
    <property type="project" value="UniProtKB-EC"/>
</dbReference>
<evidence type="ECO:0000256" key="2">
    <source>
        <dbReference type="ARBA" id="ARBA00004477"/>
    </source>
</evidence>
<evidence type="ECO:0000256" key="7">
    <source>
        <dbReference type="ARBA" id="ARBA00023002"/>
    </source>
</evidence>
<evidence type="ECO:0000256" key="12">
    <source>
        <dbReference type="ARBA" id="ARBA00038261"/>
    </source>
</evidence>
<dbReference type="InterPro" id="IPR036291">
    <property type="entry name" value="NAD(P)-bd_dom_sf"/>
</dbReference>
<comment type="similarity">
    <text evidence="12">Belongs to the short-chain dehydrogenases/reductases (SDR) family. 17-beta-HSD 3 subfamily.</text>
</comment>
<dbReference type="AlphaFoldDB" id="A0A8T2J0D7"/>
<evidence type="ECO:0000256" key="6">
    <source>
        <dbReference type="ARBA" id="ARBA00022989"/>
    </source>
</evidence>
<evidence type="ECO:0000256" key="3">
    <source>
        <dbReference type="ARBA" id="ARBA00022692"/>
    </source>
</evidence>
<dbReference type="GO" id="GO:0004303">
    <property type="term" value="F:estradiol 17-beta-dehydrogenase [NAD(P)+] activity"/>
    <property type="evidence" value="ECO:0007669"/>
    <property type="project" value="UniProtKB-EC"/>
</dbReference>
<dbReference type="Gene3D" id="3.40.50.720">
    <property type="entry name" value="NAD(P)-binding Rossmann-like Domain"/>
    <property type="match status" value="1"/>
</dbReference>
<keyword evidence="5" id="KW-0444">Lipid biosynthesis</keyword>
<evidence type="ECO:0000256" key="15">
    <source>
        <dbReference type="ARBA" id="ARBA00048022"/>
    </source>
</evidence>
<evidence type="ECO:0000256" key="14">
    <source>
        <dbReference type="ARBA" id="ARBA00041250"/>
    </source>
</evidence>
<evidence type="ECO:0000256" key="1">
    <source>
        <dbReference type="ARBA" id="ARBA00004173"/>
    </source>
</evidence>
<dbReference type="PIRSF" id="PIRSF000126">
    <property type="entry name" value="11-beta-HSD1"/>
    <property type="match status" value="1"/>
</dbReference>
<evidence type="ECO:0000256" key="16">
    <source>
        <dbReference type="ARBA" id="ARBA00048906"/>
    </source>
</evidence>
<name>A0A8T2J0D7_9PIPI</name>
<organism evidence="18 19">
    <name type="scientific">Hymenochirus boettgeri</name>
    <name type="common">Congo dwarf clawed frog</name>
    <dbReference type="NCBI Taxonomy" id="247094"/>
    <lineage>
        <taxon>Eukaryota</taxon>
        <taxon>Metazoa</taxon>
        <taxon>Chordata</taxon>
        <taxon>Craniata</taxon>
        <taxon>Vertebrata</taxon>
        <taxon>Euteleostomi</taxon>
        <taxon>Amphibia</taxon>
        <taxon>Batrachia</taxon>
        <taxon>Anura</taxon>
        <taxon>Pipoidea</taxon>
        <taxon>Pipidae</taxon>
        <taxon>Pipinae</taxon>
        <taxon>Hymenochirus</taxon>
    </lineage>
</organism>